<reference evidence="2" key="1">
    <citation type="submission" date="2023-03" db="EMBL/GenBank/DDBJ databases">
        <authorList>
            <person name="Shen W."/>
            <person name="Cai J."/>
        </authorList>
    </citation>
    <scope>NUCLEOTIDE SEQUENCE</scope>
    <source>
        <strain evidence="2">B245-2</strain>
    </source>
</reference>
<dbReference type="AlphaFoldDB" id="A0AAW8TSL9"/>
<protein>
    <submittedName>
        <fullName evidence="2">Uncharacterized protein</fullName>
    </submittedName>
</protein>
<name>A0AAW8TSL9_9ENTE</name>
<comment type="caution">
    <text evidence="2">The sequence shown here is derived from an EMBL/GenBank/DDBJ whole genome shotgun (WGS) entry which is preliminary data.</text>
</comment>
<organism evidence="2 3">
    <name type="scientific">Enterococcus cecorum</name>
    <dbReference type="NCBI Taxonomy" id="44008"/>
    <lineage>
        <taxon>Bacteria</taxon>
        <taxon>Bacillati</taxon>
        <taxon>Bacillota</taxon>
        <taxon>Bacilli</taxon>
        <taxon>Lactobacillales</taxon>
        <taxon>Enterococcaceae</taxon>
        <taxon>Enterococcus</taxon>
    </lineage>
</organism>
<evidence type="ECO:0000313" key="2">
    <source>
        <dbReference type="EMBL" id="MDT2797134.1"/>
    </source>
</evidence>
<sequence>MNTLTIILIILTIVLLIANIVMFTIERAEKNELIFDKSKVKIMLFASEDEDEIIKEEIKMFKKYHTLDSAIGSLETKCGYMYIRAYLVEIK</sequence>
<evidence type="ECO:0000313" key="3">
    <source>
        <dbReference type="Proteomes" id="UP001255696"/>
    </source>
</evidence>
<feature type="transmembrane region" description="Helical" evidence="1">
    <location>
        <begin position="6"/>
        <end position="25"/>
    </location>
</feature>
<proteinExistence type="predicted"/>
<keyword evidence="1" id="KW-1133">Transmembrane helix</keyword>
<dbReference type="RefSeq" id="WP_311897807.1">
    <property type="nucleotide sequence ID" value="NZ_JARQBI010000017.1"/>
</dbReference>
<evidence type="ECO:0000256" key="1">
    <source>
        <dbReference type="SAM" id="Phobius"/>
    </source>
</evidence>
<keyword evidence="1" id="KW-0812">Transmembrane</keyword>
<gene>
    <name evidence="2" type="ORF">P7H47_07755</name>
</gene>
<accession>A0AAW8TSL9</accession>
<dbReference type="EMBL" id="JARQBI010000017">
    <property type="protein sequence ID" value="MDT2797134.1"/>
    <property type="molecule type" value="Genomic_DNA"/>
</dbReference>
<keyword evidence="1" id="KW-0472">Membrane</keyword>
<dbReference type="Proteomes" id="UP001255696">
    <property type="component" value="Unassembled WGS sequence"/>
</dbReference>